<sequence>MNRQNYAVILAAGFSQRMGSDKAALPWLGGSLLSYQVSQWLALGVTPVVVLGSHNSALQQQCPGDCVCVVNPLPEAGKAGTLLRGLAAVGDWDGGFCAIAAVDQPRPAAVYQRLIAAYERDLALITAPTHQGRLGHPLLFAAAMRPQLMAIREETLGLRQVIQNWDHAIHRCPCPEPIVLADLNTPERYQTWFAQASGW</sequence>
<dbReference type="SUPFAM" id="SSF53448">
    <property type="entry name" value="Nucleotide-diphospho-sugar transferases"/>
    <property type="match status" value="1"/>
</dbReference>
<dbReference type="RefSeq" id="WP_193907145.1">
    <property type="nucleotide sequence ID" value="NZ_JADEXG010000023.1"/>
</dbReference>
<dbReference type="PANTHER" id="PTHR43777">
    <property type="entry name" value="MOLYBDENUM COFACTOR CYTIDYLYLTRANSFERASE"/>
    <property type="match status" value="1"/>
</dbReference>
<dbReference type="InterPro" id="IPR025877">
    <property type="entry name" value="MobA-like_NTP_Trfase"/>
</dbReference>
<proteinExistence type="predicted"/>
<protein>
    <submittedName>
        <fullName evidence="2">Nucleotidyltransferase family protein</fullName>
    </submittedName>
</protein>
<dbReference type="EMBL" id="JADEXG010000023">
    <property type="protein sequence ID" value="MBE9077889.1"/>
    <property type="molecule type" value="Genomic_DNA"/>
</dbReference>
<reference evidence="2" key="1">
    <citation type="submission" date="2020-10" db="EMBL/GenBank/DDBJ databases">
        <authorList>
            <person name="Castelo-Branco R."/>
            <person name="Eusebio N."/>
            <person name="Adriana R."/>
            <person name="Vieira A."/>
            <person name="Brugerolle De Fraissinette N."/>
            <person name="Rezende De Castro R."/>
            <person name="Schneider M.P."/>
            <person name="Vasconcelos V."/>
            <person name="Leao P.N."/>
        </authorList>
    </citation>
    <scope>NUCLEOTIDE SEQUENCE</scope>
    <source>
        <strain evidence="2">LEGE 07310</strain>
    </source>
</reference>
<evidence type="ECO:0000313" key="2">
    <source>
        <dbReference type="EMBL" id="MBE9077889.1"/>
    </source>
</evidence>
<dbReference type="Pfam" id="PF12804">
    <property type="entry name" value="NTP_transf_3"/>
    <property type="match status" value="1"/>
</dbReference>
<dbReference type="Proteomes" id="UP000636505">
    <property type="component" value="Unassembled WGS sequence"/>
</dbReference>
<dbReference type="Gene3D" id="3.90.550.10">
    <property type="entry name" value="Spore Coat Polysaccharide Biosynthesis Protein SpsA, Chain A"/>
    <property type="match status" value="1"/>
</dbReference>
<accession>A0A8J7ANV3</accession>
<dbReference type="AlphaFoldDB" id="A0A8J7ANV3"/>
<evidence type="ECO:0000313" key="3">
    <source>
        <dbReference type="Proteomes" id="UP000636505"/>
    </source>
</evidence>
<comment type="caution">
    <text evidence="2">The sequence shown here is derived from an EMBL/GenBank/DDBJ whole genome shotgun (WGS) entry which is preliminary data.</text>
</comment>
<dbReference type="PANTHER" id="PTHR43777:SF1">
    <property type="entry name" value="MOLYBDENUM COFACTOR CYTIDYLYLTRANSFERASE"/>
    <property type="match status" value="1"/>
</dbReference>
<gene>
    <name evidence="2" type="ORF">IQ241_11390</name>
</gene>
<keyword evidence="3" id="KW-1185">Reference proteome</keyword>
<evidence type="ECO:0000259" key="1">
    <source>
        <dbReference type="Pfam" id="PF12804"/>
    </source>
</evidence>
<name>A0A8J7ANV3_9CYAN</name>
<organism evidence="2 3">
    <name type="scientific">Vasconcelosia minhoensis LEGE 07310</name>
    <dbReference type="NCBI Taxonomy" id="915328"/>
    <lineage>
        <taxon>Bacteria</taxon>
        <taxon>Bacillati</taxon>
        <taxon>Cyanobacteriota</taxon>
        <taxon>Cyanophyceae</taxon>
        <taxon>Nodosilineales</taxon>
        <taxon>Cymatolegaceae</taxon>
        <taxon>Vasconcelosia</taxon>
        <taxon>Vasconcelosia minhoensis</taxon>
    </lineage>
</organism>
<dbReference type="GO" id="GO:0016779">
    <property type="term" value="F:nucleotidyltransferase activity"/>
    <property type="evidence" value="ECO:0007669"/>
    <property type="project" value="UniProtKB-ARBA"/>
</dbReference>
<feature type="domain" description="MobA-like NTP transferase" evidence="1">
    <location>
        <begin position="7"/>
        <end position="165"/>
    </location>
</feature>
<dbReference type="CDD" id="cd04182">
    <property type="entry name" value="GT_2_like_f"/>
    <property type="match status" value="1"/>
</dbReference>
<dbReference type="InterPro" id="IPR029044">
    <property type="entry name" value="Nucleotide-diphossugar_trans"/>
</dbReference>